<comment type="caution">
    <text evidence="2">The sequence shown here is derived from an EMBL/GenBank/DDBJ whole genome shotgun (WGS) entry which is preliminary data.</text>
</comment>
<evidence type="ECO:0000313" key="3">
    <source>
        <dbReference type="Proteomes" id="UP000622797"/>
    </source>
</evidence>
<feature type="compositionally biased region" description="Basic residues" evidence="1">
    <location>
        <begin position="308"/>
        <end position="318"/>
    </location>
</feature>
<feature type="compositionally biased region" description="Polar residues" evidence="1">
    <location>
        <begin position="332"/>
        <end position="343"/>
    </location>
</feature>
<proteinExistence type="predicted"/>
<reference evidence="2" key="1">
    <citation type="journal article" date="2020" name="BMC Genomics">
        <title>Correction to: Identification and distribution of gene clusters required for synthesis of sphingolipid metabolism inhibitors in diverse species of the filamentous fungus Fusarium.</title>
        <authorList>
            <person name="Kim H.S."/>
            <person name="Lohmar J.M."/>
            <person name="Busman M."/>
            <person name="Brown D.W."/>
            <person name="Naumann T.A."/>
            <person name="Divon H.H."/>
            <person name="Lysoe E."/>
            <person name="Uhlig S."/>
            <person name="Proctor R.H."/>
        </authorList>
    </citation>
    <scope>NUCLEOTIDE SEQUENCE</scope>
    <source>
        <strain evidence="2">NRRL 20472</strain>
    </source>
</reference>
<evidence type="ECO:0000313" key="2">
    <source>
        <dbReference type="EMBL" id="KAF4957666.1"/>
    </source>
</evidence>
<dbReference type="EMBL" id="JABEXW010000717">
    <property type="protein sequence ID" value="KAF4957666.1"/>
    <property type="molecule type" value="Genomic_DNA"/>
</dbReference>
<feature type="region of interest" description="Disordered" evidence="1">
    <location>
        <begin position="275"/>
        <end position="343"/>
    </location>
</feature>
<reference evidence="2" key="2">
    <citation type="submission" date="2020-05" db="EMBL/GenBank/DDBJ databases">
        <authorList>
            <person name="Kim H.-S."/>
            <person name="Proctor R.H."/>
            <person name="Brown D.W."/>
        </authorList>
    </citation>
    <scope>NUCLEOTIDE SEQUENCE</scope>
    <source>
        <strain evidence="2">NRRL 20472</strain>
    </source>
</reference>
<dbReference type="AlphaFoldDB" id="A0A8H4TGU4"/>
<feature type="region of interest" description="Disordered" evidence="1">
    <location>
        <begin position="241"/>
        <end position="260"/>
    </location>
</feature>
<evidence type="ECO:0000256" key="1">
    <source>
        <dbReference type="SAM" id="MobiDB-lite"/>
    </source>
</evidence>
<dbReference type="Proteomes" id="UP000622797">
    <property type="component" value="Unassembled WGS sequence"/>
</dbReference>
<feature type="region of interest" description="Disordered" evidence="1">
    <location>
        <begin position="86"/>
        <end position="124"/>
    </location>
</feature>
<name>A0A8H4TGU4_9HYPO</name>
<protein>
    <submittedName>
        <fullName evidence="2">Uncharacterized protein</fullName>
    </submittedName>
</protein>
<organism evidence="2 3">
    <name type="scientific">Fusarium sarcochroum</name>
    <dbReference type="NCBI Taxonomy" id="1208366"/>
    <lineage>
        <taxon>Eukaryota</taxon>
        <taxon>Fungi</taxon>
        <taxon>Dikarya</taxon>
        <taxon>Ascomycota</taxon>
        <taxon>Pezizomycotina</taxon>
        <taxon>Sordariomycetes</taxon>
        <taxon>Hypocreomycetidae</taxon>
        <taxon>Hypocreales</taxon>
        <taxon>Nectriaceae</taxon>
        <taxon>Fusarium</taxon>
        <taxon>Fusarium lateritium species complex</taxon>
    </lineage>
</organism>
<accession>A0A8H4TGU4</accession>
<feature type="compositionally biased region" description="Low complexity" evidence="1">
    <location>
        <begin position="319"/>
        <end position="331"/>
    </location>
</feature>
<keyword evidence="3" id="KW-1185">Reference proteome</keyword>
<gene>
    <name evidence="2" type="ORF">FSARC_11222</name>
</gene>
<feature type="region of interest" description="Disordered" evidence="1">
    <location>
        <begin position="1"/>
        <end position="52"/>
    </location>
</feature>
<sequence length="385" mass="42866">MSHESGGRGSAQDNREGGHSRGSSHGLSQTDLEERQVRFASRGENQNNDPTDRFYSQVAEIQRSWHDAQYTIAGLRGREEITMTRNRELTDENKPLREQIARDSLSEDRKRRRGNDAQGCSQGTSSIAQSVQKYRCRMSILVNESDVFHQFIKDLSLSHGPTIGDEGAERSLLYFARFGDLGKWYCLREISETGNYFVNKMSSLSSDCAAHGRGRLQSHWVLTPASSLPIFLSAPTHNSAFSARQHHKDQQTPHSKSTMSWEAGRLRGHVDHYRHQGATLEPGRKATSLEAGDATEKEATRNPGRLSKAARRRLRRRNASASSVFASAPASTPNITPGGPSSSAPDLIASQLILDDNVNTEVMEHLRKVFAELKDELIAMSFFSN</sequence>
<feature type="compositionally biased region" description="Basic and acidic residues" evidence="1">
    <location>
        <begin position="86"/>
        <end position="109"/>
    </location>
</feature>